<evidence type="ECO:0000256" key="3">
    <source>
        <dbReference type="ARBA" id="ARBA00022801"/>
    </source>
</evidence>
<feature type="domain" description="AB hydrolase-1" evidence="7">
    <location>
        <begin position="62"/>
        <end position="309"/>
    </location>
</feature>
<evidence type="ECO:0000256" key="4">
    <source>
        <dbReference type="ARBA" id="ARBA00022824"/>
    </source>
</evidence>
<evidence type="ECO:0000256" key="5">
    <source>
        <dbReference type="ARBA" id="ARBA00022989"/>
    </source>
</evidence>
<accession>A0ABD3UWD3</accession>
<protein>
    <recommendedName>
        <fullName evidence="7">AB hydrolase-1 domain-containing protein</fullName>
    </recommendedName>
</protein>
<gene>
    <name evidence="8" type="ORF">ACJMK2_017033</name>
</gene>
<evidence type="ECO:0000256" key="6">
    <source>
        <dbReference type="ARBA" id="ARBA00023136"/>
    </source>
</evidence>
<dbReference type="PANTHER" id="PTHR43798">
    <property type="entry name" value="MONOACYLGLYCEROL LIPASE"/>
    <property type="match status" value="1"/>
</dbReference>
<name>A0ABD3UWD3_SINWO</name>
<dbReference type="GO" id="GO:0005789">
    <property type="term" value="C:endoplasmic reticulum membrane"/>
    <property type="evidence" value="ECO:0007669"/>
    <property type="project" value="UniProtKB-SubCell"/>
</dbReference>
<keyword evidence="5" id="KW-1133">Transmembrane helix</keyword>
<dbReference type="EMBL" id="JBJQND010000015">
    <property type="protein sequence ID" value="KAL3853497.1"/>
    <property type="molecule type" value="Genomic_DNA"/>
</dbReference>
<dbReference type="Proteomes" id="UP001634394">
    <property type="component" value="Unassembled WGS sequence"/>
</dbReference>
<comment type="caution">
    <text evidence="8">The sequence shown here is derived from an EMBL/GenBank/DDBJ whole genome shotgun (WGS) entry which is preliminary data.</text>
</comment>
<dbReference type="Gene3D" id="3.40.50.1820">
    <property type="entry name" value="alpha/beta hydrolase"/>
    <property type="match status" value="1"/>
</dbReference>
<dbReference type="GO" id="GO:0016787">
    <property type="term" value="F:hydrolase activity"/>
    <property type="evidence" value="ECO:0007669"/>
    <property type="project" value="UniProtKB-KW"/>
</dbReference>
<dbReference type="AlphaFoldDB" id="A0ABD3UWD3"/>
<reference evidence="8 9" key="1">
    <citation type="submission" date="2024-11" db="EMBL/GenBank/DDBJ databases">
        <title>Chromosome-level genome assembly of the freshwater bivalve Anodonta woodiana.</title>
        <authorList>
            <person name="Chen X."/>
        </authorList>
    </citation>
    <scope>NUCLEOTIDE SEQUENCE [LARGE SCALE GENOMIC DNA]</scope>
    <source>
        <strain evidence="8">MN2024</strain>
        <tissue evidence="8">Gills</tissue>
    </source>
</reference>
<dbReference type="InterPro" id="IPR000639">
    <property type="entry name" value="Epox_hydrolase-like"/>
</dbReference>
<dbReference type="InterPro" id="IPR000073">
    <property type="entry name" value="AB_hydrolase_1"/>
</dbReference>
<dbReference type="PRINTS" id="PR00412">
    <property type="entry name" value="EPOXHYDRLASE"/>
</dbReference>
<dbReference type="InterPro" id="IPR029058">
    <property type="entry name" value="AB_hydrolase_fold"/>
</dbReference>
<evidence type="ECO:0000259" key="7">
    <source>
        <dbReference type="Pfam" id="PF00561"/>
    </source>
</evidence>
<keyword evidence="6" id="KW-0472">Membrane</keyword>
<keyword evidence="3" id="KW-0378">Hydrolase</keyword>
<keyword evidence="2" id="KW-0812">Transmembrane</keyword>
<sequence length="325" mass="37696">MEYAKLMFAATLVGVVAVFLYYPPPEPSERLKKWARLGKFYMYKDFRIFYIDFEADPTDDSTVICFHGFPTFSYDWTKIVDRLREKFGRVILFDFLGYGFSDKPKSHDYLIMEQADIALGLLKFLRVNEVHILSHDYGDTVAQEVLARYNNGEDTQGIKLKSLCMLNGGIFPEIYYPRPVQKLLAVPYVGEILSRLSFYQIFKRGFIDVFGPSTKPTEEELQDFYAAMRYQDGNIVNSKLIDYITQRAKHKDRWVSAIQKAIVPVHMIYGPSDPVNPPQFIAHYKNTVPNPSIKVLDEAIGHYPQWEAPNEVMNSYAEFIDRLKK</sequence>
<dbReference type="Pfam" id="PF00561">
    <property type="entry name" value="Abhydrolase_1"/>
    <property type="match status" value="1"/>
</dbReference>
<evidence type="ECO:0000256" key="1">
    <source>
        <dbReference type="ARBA" id="ARBA00004477"/>
    </source>
</evidence>
<organism evidence="8 9">
    <name type="scientific">Sinanodonta woodiana</name>
    <name type="common">Chinese pond mussel</name>
    <name type="synonym">Anodonta woodiana</name>
    <dbReference type="NCBI Taxonomy" id="1069815"/>
    <lineage>
        <taxon>Eukaryota</taxon>
        <taxon>Metazoa</taxon>
        <taxon>Spiralia</taxon>
        <taxon>Lophotrochozoa</taxon>
        <taxon>Mollusca</taxon>
        <taxon>Bivalvia</taxon>
        <taxon>Autobranchia</taxon>
        <taxon>Heteroconchia</taxon>
        <taxon>Palaeoheterodonta</taxon>
        <taxon>Unionida</taxon>
        <taxon>Unionoidea</taxon>
        <taxon>Unionidae</taxon>
        <taxon>Unioninae</taxon>
        <taxon>Sinanodonta</taxon>
    </lineage>
</organism>
<comment type="subcellular location">
    <subcellularLocation>
        <location evidence="1">Endoplasmic reticulum membrane</location>
        <topology evidence="1">Multi-pass membrane protein</topology>
    </subcellularLocation>
</comment>
<dbReference type="InterPro" id="IPR050266">
    <property type="entry name" value="AB_hydrolase_sf"/>
</dbReference>
<evidence type="ECO:0000256" key="2">
    <source>
        <dbReference type="ARBA" id="ARBA00022692"/>
    </source>
</evidence>
<evidence type="ECO:0000313" key="8">
    <source>
        <dbReference type="EMBL" id="KAL3853497.1"/>
    </source>
</evidence>
<keyword evidence="9" id="KW-1185">Reference proteome</keyword>
<dbReference type="PANTHER" id="PTHR43798:SF33">
    <property type="entry name" value="HYDROLASE, PUTATIVE (AFU_ORTHOLOGUE AFUA_2G14860)-RELATED"/>
    <property type="match status" value="1"/>
</dbReference>
<evidence type="ECO:0000313" key="9">
    <source>
        <dbReference type="Proteomes" id="UP001634394"/>
    </source>
</evidence>
<keyword evidence="4" id="KW-0256">Endoplasmic reticulum</keyword>
<proteinExistence type="predicted"/>
<dbReference type="SUPFAM" id="SSF53474">
    <property type="entry name" value="alpha/beta-Hydrolases"/>
    <property type="match status" value="1"/>
</dbReference>
<dbReference type="FunFam" id="3.40.50.1820:FF:000041">
    <property type="entry name" value="Mesoderm-specific transcript homolog protein"/>
    <property type="match status" value="1"/>
</dbReference>